<name>A0A835L8Z6_SPOEX</name>
<evidence type="ECO:0000313" key="1">
    <source>
        <dbReference type="EMBL" id="KAF9419814.1"/>
    </source>
</evidence>
<sequence>MQTKTTLKTPMNEVPTTANTLKHESVWTNQPLTQINRFEDNNARYKIFLKSPHSLTKLAKTLSLGFDPLFSKDYFEPFERRPRPVKLVAFRKNGFASRHLF</sequence>
<protein>
    <submittedName>
        <fullName evidence="1">Uncharacterized protein</fullName>
    </submittedName>
</protein>
<dbReference type="EMBL" id="JACKWZ010000039">
    <property type="protein sequence ID" value="KAF9419814.1"/>
    <property type="molecule type" value="Genomic_DNA"/>
</dbReference>
<dbReference type="Proteomes" id="UP000648187">
    <property type="component" value="Unassembled WGS sequence"/>
</dbReference>
<accession>A0A835L8Z6</accession>
<reference evidence="1" key="1">
    <citation type="submission" date="2020-08" db="EMBL/GenBank/DDBJ databases">
        <title>Spodoptera exigua strain:BAW_Kor-Di-RS1 Genome sequencing and assembly.</title>
        <authorList>
            <person name="Kim J."/>
            <person name="Nam H.Y."/>
            <person name="Kwon M."/>
            <person name="Choi J.H."/>
            <person name="Cho S.R."/>
            <person name="Kim G.-H."/>
        </authorList>
    </citation>
    <scope>NUCLEOTIDE SEQUENCE</scope>
    <source>
        <strain evidence="1">BAW_Kor-Di-RS1</strain>
        <tissue evidence="1">Whole-body</tissue>
    </source>
</reference>
<keyword evidence="2" id="KW-1185">Reference proteome</keyword>
<gene>
    <name evidence="1" type="ORF">HW555_003813</name>
</gene>
<evidence type="ECO:0000313" key="2">
    <source>
        <dbReference type="Proteomes" id="UP000648187"/>
    </source>
</evidence>
<proteinExistence type="predicted"/>
<feature type="non-terminal residue" evidence="1">
    <location>
        <position position="101"/>
    </location>
</feature>
<dbReference type="AlphaFoldDB" id="A0A835L8Z6"/>
<comment type="caution">
    <text evidence="1">The sequence shown here is derived from an EMBL/GenBank/DDBJ whole genome shotgun (WGS) entry which is preliminary data.</text>
</comment>
<organism evidence="1 2">
    <name type="scientific">Spodoptera exigua</name>
    <name type="common">Beet armyworm</name>
    <name type="synonym">Noctua fulgens</name>
    <dbReference type="NCBI Taxonomy" id="7107"/>
    <lineage>
        <taxon>Eukaryota</taxon>
        <taxon>Metazoa</taxon>
        <taxon>Ecdysozoa</taxon>
        <taxon>Arthropoda</taxon>
        <taxon>Hexapoda</taxon>
        <taxon>Insecta</taxon>
        <taxon>Pterygota</taxon>
        <taxon>Neoptera</taxon>
        <taxon>Endopterygota</taxon>
        <taxon>Lepidoptera</taxon>
        <taxon>Glossata</taxon>
        <taxon>Ditrysia</taxon>
        <taxon>Noctuoidea</taxon>
        <taxon>Noctuidae</taxon>
        <taxon>Amphipyrinae</taxon>
        <taxon>Spodoptera</taxon>
    </lineage>
</organism>